<dbReference type="Gene3D" id="1.10.1200.10">
    <property type="entry name" value="ACP-like"/>
    <property type="match status" value="2"/>
</dbReference>
<accession>A0A6G9YKQ6</accession>
<evidence type="ECO:0000256" key="4">
    <source>
        <dbReference type="ARBA" id="ARBA00016743"/>
    </source>
</evidence>
<evidence type="ECO:0000256" key="5">
    <source>
        <dbReference type="ARBA" id="ARBA00022450"/>
    </source>
</evidence>
<dbReference type="InterPro" id="IPR010071">
    <property type="entry name" value="AA_adenyl_dom"/>
</dbReference>
<dbReference type="InterPro" id="IPR057737">
    <property type="entry name" value="Condensation_MtbB-like"/>
</dbReference>
<feature type="region of interest" description="Disordered" evidence="9">
    <location>
        <begin position="1237"/>
        <end position="1257"/>
    </location>
</feature>
<evidence type="ECO:0000256" key="2">
    <source>
        <dbReference type="ARBA" id="ARBA00005102"/>
    </source>
</evidence>
<comment type="pathway">
    <text evidence="2">Siderophore biosynthesis; mycobactin biosynthesis.</text>
</comment>
<dbReference type="PANTHER" id="PTHR45527:SF10">
    <property type="entry name" value="PYOCHELIN SYNTHASE PCHF"/>
    <property type="match status" value="1"/>
</dbReference>
<dbReference type="PANTHER" id="PTHR45527">
    <property type="entry name" value="NONRIBOSOMAL PEPTIDE SYNTHETASE"/>
    <property type="match status" value="1"/>
</dbReference>
<dbReference type="Gene3D" id="2.30.38.10">
    <property type="entry name" value="Luciferase, Domain 3"/>
    <property type="match status" value="1"/>
</dbReference>
<dbReference type="CDD" id="cd19535">
    <property type="entry name" value="Cyc_NRPS"/>
    <property type="match status" value="1"/>
</dbReference>
<dbReference type="AlphaFoldDB" id="A0A6G9YKQ6"/>
<keyword evidence="5" id="KW-0596">Phosphopantetheine</keyword>
<dbReference type="SUPFAM" id="SSF56801">
    <property type="entry name" value="Acetyl-CoA synthetase-like"/>
    <property type="match status" value="1"/>
</dbReference>
<evidence type="ECO:0000256" key="7">
    <source>
        <dbReference type="ARBA" id="ARBA00022598"/>
    </source>
</evidence>
<dbReference type="SUPFAM" id="SSF47336">
    <property type="entry name" value="ACP-like"/>
    <property type="match status" value="2"/>
</dbReference>
<dbReference type="Pfam" id="PF00501">
    <property type="entry name" value="AMP-binding"/>
    <property type="match status" value="1"/>
</dbReference>
<feature type="domain" description="Carrier" evidence="10">
    <location>
        <begin position="1138"/>
        <end position="1211"/>
    </location>
</feature>
<dbReference type="Gene3D" id="3.30.300.30">
    <property type="match status" value="1"/>
</dbReference>
<dbReference type="NCBIfam" id="TIGR01733">
    <property type="entry name" value="AA-adenyl-dom"/>
    <property type="match status" value="1"/>
</dbReference>
<dbReference type="GO" id="GO:0016874">
    <property type="term" value="F:ligase activity"/>
    <property type="evidence" value="ECO:0007669"/>
    <property type="project" value="UniProtKB-KW"/>
</dbReference>
<dbReference type="InterPro" id="IPR001242">
    <property type="entry name" value="Condensation_dom"/>
</dbReference>
<name>A0A6G9YKQ6_9NOCA</name>
<feature type="domain" description="Carrier" evidence="10">
    <location>
        <begin position="1"/>
        <end position="67"/>
    </location>
</feature>
<dbReference type="InterPro" id="IPR036736">
    <property type="entry name" value="ACP-like_sf"/>
</dbReference>
<dbReference type="InterPro" id="IPR023213">
    <property type="entry name" value="CAT-like_dom_sf"/>
</dbReference>
<evidence type="ECO:0000313" key="11">
    <source>
        <dbReference type="EMBL" id="QIS13616.1"/>
    </source>
</evidence>
<dbReference type="PROSITE" id="PS50075">
    <property type="entry name" value="CARRIER"/>
    <property type="match status" value="2"/>
</dbReference>
<dbReference type="GO" id="GO:0008610">
    <property type="term" value="P:lipid biosynthetic process"/>
    <property type="evidence" value="ECO:0007669"/>
    <property type="project" value="UniProtKB-ARBA"/>
</dbReference>
<keyword evidence="7" id="KW-0436">Ligase</keyword>
<dbReference type="PROSITE" id="PS00455">
    <property type="entry name" value="AMP_BINDING"/>
    <property type="match status" value="1"/>
</dbReference>
<dbReference type="InterPro" id="IPR009081">
    <property type="entry name" value="PP-bd_ACP"/>
</dbReference>
<keyword evidence="6" id="KW-0597">Phosphoprotein</keyword>
<comment type="cofactor">
    <cofactor evidence="1">
        <name>pantetheine 4'-phosphate</name>
        <dbReference type="ChEBI" id="CHEBI:47942"/>
    </cofactor>
</comment>
<dbReference type="Pfam" id="PF00550">
    <property type="entry name" value="PP-binding"/>
    <property type="match status" value="1"/>
</dbReference>
<proteinExistence type="inferred from homology"/>
<dbReference type="InterPro" id="IPR045851">
    <property type="entry name" value="AMP-bd_C_sf"/>
</dbReference>
<gene>
    <name evidence="11" type="ORF">F5544_28835</name>
</gene>
<evidence type="ECO:0000256" key="6">
    <source>
        <dbReference type="ARBA" id="ARBA00022553"/>
    </source>
</evidence>
<feature type="compositionally biased region" description="Basic residues" evidence="9">
    <location>
        <begin position="1239"/>
        <end position="1249"/>
    </location>
</feature>
<dbReference type="SUPFAM" id="SSF52777">
    <property type="entry name" value="CoA-dependent acyltransferases"/>
    <property type="match status" value="2"/>
</dbReference>
<dbReference type="GO" id="GO:0005737">
    <property type="term" value="C:cytoplasm"/>
    <property type="evidence" value="ECO:0007669"/>
    <property type="project" value="TreeGrafter"/>
</dbReference>
<dbReference type="InterPro" id="IPR020806">
    <property type="entry name" value="PKS_PP-bd"/>
</dbReference>
<dbReference type="Proteomes" id="UP000503540">
    <property type="component" value="Chromosome"/>
</dbReference>
<evidence type="ECO:0000256" key="8">
    <source>
        <dbReference type="ARBA" id="ARBA00033440"/>
    </source>
</evidence>
<keyword evidence="12" id="KW-1185">Reference proteome</keyword>
<dbReference type="UniPathway" id="UPA00011"/>
<dbReference type="GO" id="GO:0044550">
    <property type="term" value="P:secondary metabolite biosynthetic process"/>
    <property type="evidence" value="ECO:0007669"/>
    <property type="project" value="TreeGrafter"/>
</dbReference>
<dbReference type="Gene3D" id="3.40.50.980">
    <property type="match status" value="2"/>
</dbReference>
<organism evidence="11 12">
    <name type="scientific">Nocardia arthritidis</name>
    <dbReference type="NCBI Taxonomy" id="228602"/>
    <lineage>
        <taxon>Bacteria</taxon>
        <taxon>Bacillati</taxon>
        <taxon>Actinomycetota</taxon>
        <taxon>Actinomycetes</taxon>
        <taxon>Mycobacteriales</taxon>
        <taxon>Nocardiaceae</taxon>
        <taxon>Nocardia</taxon>
    </lineage>
</organism>
<dbReference type="Gene3D" id="3.30.559.30">
    <property type="entry name" value="Nonribosomal peptide synthetase, condensation domain"/>
    <property type="match status" value="1"/>
</dbReference>
<comment type="similarity">
    <text evidence="3">Belongs to the ATP-dependent AMP-binding enzyme family. MbtB subfamily.</text>
</comment>
<dbReference type="SMART" id="SM00823">
    <property type="entry name" value="PKS_PP"/>
    <property type="match status" value="2"/>
</dbReference>
<evidence type="ECO:0000256" key="1">
    <source>
        <dbReference type="ARBA" id="ARBA00001957"/>
    </source>
</evidence>
<dbReference type="Pfam" id="PF13193">
    <property type="entry name" value="AMP-binding_C"/>
    <property type="match status" value="1"/>
</dbReference>
<dbReference type="FunFam" id="3.40.50.12780:FF:000012">
    <property type="entry name" value="Non-ribosomal peptide synthetase"/>
    <property type="match status" value="1"/>
</dbReference>
<evidence type="ECO:0000259" key="10">
    <source>
        <dbReference type="PROSITE" id="PS50075"/>
    </source>
</evidence>
<dbReference type="GO" id="GO:0031177">
    <property type="term" value="F:phosphopantetheine binding"/>
    <property type="evidence" value="ECO:0007669"/>
    <property type="project" value="InterPro"/>
</dbReference>
<evidence type="ECO:0000256" key="3">
    <source>
        <dbReference type="ARBA" id="ARBA00007380"/>
    </source>
</evidence>
<protein>
    <recommendedName>
        <fullName evidence="4">Phenyloxazoline synthase MbtB</fullName>
    </recommendedName>
    <alternativeName>
        <fullName evidence="8">Mycobactin synthetase protein B</fullName>
    </alternativeName>
</protein>
<dbReference type="InterPro" id="IPR000873">
    <property type="entry name" value="AMP-dep_synth/lig_dom"/>
</dbReference>
<dbReference type="EMBL" id="CP046172">
    <property type="protein sequence ID" value="QIS13616.1"/>
    <property type="molecule type" value="Genomic_DNA"/>
</dbReference>
<dbReference type="GO" id="GO:0043041">
    <property type="term" value="P:amino acid activation for nonribosomal peptide biosynthetic process"/>
    <property type="evidence" value="ECO:0007669"/>
    <property type="project" value="TreeGrafter"/>
</dbReference>
<reference evidence="11 12" key="1">
    <citation type="journal article" date="2019" name="ACS Chem. Biol.">
        <title>Identification and Mobilization of a Cryptic Antibiotic Biosynthesis Gene Locus from a Human-Pathogenic Nocardia Isolate.</title>
        <authorList>
            <person name="Herisse M."/>
            <person name="Ishida K."/>
            <person name="Porter J.L."/>
            <person name="Howden B."/>
            <person name="Hertweck C."/>
            <person name="Stinear T.P."/>
            <person name="Pidot S.J."/>
        </authorList>
    </citation>
    <scope>NUCLEOTIDE SEQUENCE [LARGE SCALE GENOMIC DNA]</scope>
    <source>
        <strain evidence="11 12">AUSMDU00012717</strain>
    </source>
</reference>
<dbReference type="Pfam" id="PF00668">
    <property type="entry name" value="Condensation"/>
    <property type="match status" value="1"/>
</dbReference>
<sequence>MATVLDIDPQEIPTAQRLQELGMDSFLAVRLHLRLGERLGVRVPLESFVGATLDSLIAQVERHTPGSADNVPVIAGPAVTFTGDATPVEAELTPIQASYWVGRDPDMPLGGVTTHYYFEFDRAPEHFVAADPAAEIAALEDAWNRLVDRHEMLRATITDDGRQRVEPPGRRYRIGVTDLRDRPADAARVLDELRCDKSHQVRDTAVWPLFDIHAAVLPGGGLRLFVGFDIIVLDMASWILLMRQWGELVTDPATNLPATESFLRILHERGTAEAARRERDRDYWQTRAPGLPAGPRLPYIVAPEQVRCPTFRRHPAELAADEWSALTARAATHGLTPTAVLLAAFGLTLTRWGASEPFCLNTTLFDRLDPAEHSVVGDFSTTALVELPALDPRSWRGFADFATQVNARFWADLEHRSYSGVEVQRSQAGDLAPRYPVVFTSGVGLGQAEYPAARWLGTEVFGVSQTPQVVLDHIVWDEAGGLRIAWDAVVEVLPAEFVAGMLAAYVRLLRRLSADEKAWTTVDLGWDPSFEPKPPPHAQTGGGPLIMDPQVRAADDRPHAPAVLGTNGTITHADLLSRSRNVAARLAAAGVRPGERVAVVAPKSEEQVVAVYGILWAGGTFVPIEPDWPDTRIESACRRAGIVHALVTAKSVTRLPQGVTAHLIDDSPCDTVEPARAAPDELAYVIFTSGSTGEPKGVAIEHRAARTTIDDINDRFDIGPGDRVLALSALSFDLSVYDLFGVLGAGGALVLPDADRQRDPGHWCDLIAAHGITVWNTAPAVAEMLVEYAEADPAAAALLRSLRIMLLSGDWIPISLPDRLRALVPELRVISLGGATEASIWSICYPIEQIAPEWTSIPYGRALRDQFFLILDEDGRPCAVGEPGELHIGGAGLARGYVGDEEQTARRFVHDPVLGERLYRTGDLGRWRVDGAIEFLGRTDRQVKIRGHRIELGEIEAALTRFPGIRRCVAAAVPGPDDRPRLVAYLVTESPRLDQGELAAYAATRLPRYMVPSHWIQLDAIPLTSNGKVDVANLPNPFRRNGDTAFAELPATADDTLPHVDASWLTEAVRQAGDFGLTVAVRFEPGDAQGATALAKAGELARALRAAVPELDLETIEMPGSATSLIELRPTTAPERLEGAADIERAVLAVFTELLGPGVATTTAFYDLGATSLTLVRAHRRLRDLAPALTVPDIFRLGSIHRLAMWIAGRSRDRNPARIESRAESLRAGIDLTDADARGRRRRSHRSKARPTSYVAH</sequence>
<evidence type="ECO:0000313" key="12">
    <source>
        <dbReference type="Proteomes" id="UP000503540"/>
    </source>
</evidence>
<dbReference type="Gene3D" id="3.30.559.10">
    <property type="entry name" value="Chloramphenicol acetyltransferase-like domain"/>
    <property type="match status" value="1"/>
</dbReference>
<dbReference type="InterPro" id="IPR025110">
    <property type="entry name" value="AMP-bd_C"/>
</dbReference>
<dbReference type="InterPro" id="IPR020845">
    <property type="entry name" value="AMP-binding_CS"/>
</dbReference>
<evidence type="ECO:0000256" key="9">
    <source>
        <dbReference type="SAM" id="MobiDB-lite"/>
    </source>
</evidence>
<dbReference type="KEGG" id="nah:F5544_28835"/>
<dbReference type="CDD" id="cd12114">
    <property type="entry name" value="A_NRPS_TlmIV_like"/>
    <property type="match status" value="1"/>
</dbReference>